<protein>
    <recommendedName>
        <fullName evidence="2">Heparinase II/III-like C-terminal domain-containing protein</fullName>
    </recommendedName>
</protein>
<keyword evidence="4" id="KW-1185">Reference proteome</keyword>
<dbReference type="Proteomes" id="UP000704762">
    <property type="component" value="Unassembled WGS sequence"/>
</dbReference>
<proteinExistence type="predicted"/>
<sequence length="658" mass="72081">MTTSPPLPGPASSLSGAASGLPGAASSLPLARLADLVDTVDGSAQLSERRIPLPYPRIGDSRWRGVAEAHRLDVISTARALLQHPWPQLLASDFARYALDGDRSHYEQLYFGRRTRLVASTLAAVLTGEEAWLRDAVDGLMLICEETTWAIPAHATRAQQRGSALARPDDLDLDLFCAETGGLLAWVDYLIGDRLDDLSQTIRPRVADELRTRVLEPFLQHRDWRWLVEFTNNWNPWIHSGVLAVALLTEIDPQQRRQVIGRALEGLDRFLDSCPADGGCDEGATYWGRAGGSLGDCLSLLYDATRGAVDGFGHPKVAALARYLPAMHIDDQWLVSFADGSARLTDRTMAEPLYRLGRHTDQPVVVRQALAIERQLARTEPLVRQLSSIGRVVGCLLRPRDDQADTFPYLGELWFPDTQVLVARQLPGSPEGIYLAVKGGHNDESHNHNDIGNFVVAVDGRPMIIDMGAGTYTRQTFGPDRYEIFTMQSGFHNVPEINGQPQQAGPEFRADAMAVEIGRDQVRCSIELAAAYPAGAGARSWRRQLVLARESTDAGLEVTDSWDLATGPASLVWHLITPAEVSSAPGLVRLRLPGPGRELEIGYDQELVTCAEEPVPLADPKLASVWTSGLTRLTLTATQPLLQRTGALRLRLRSRPAG</sequence>
<evidence type="ECO:0000313" key="3">
    <source>
        <dbReference type="EMBL" id="MBM7798837.1"/>
    </source>
</evidence>
<dbReference type="Pfam" id="PF07940">
    <property type="entry name" value="Hepar_II_III_C"/>
    <property type="match status" value="1"/>
</dbReference>
<name>A0ABS2RJU4_9ACTN</name>
<organism evidence="3 4">
    <name type="scientific">Microlunatus panaciterrae</name>
    <dbReference type="NCBI Taxonomy" id="400768"/>
    <lineage>
        <taxon>Bacteria</taxon>
        <taxon>Bacillati</taxon>
        <taxon>Actinomycetota</taxon>
        <taxon>Actinomycetes</taxon>
        <taxon>Propionibacteriales</taxon>
        <taxon>Propionibacteriaceae</taxon>
        <taxon>Microlunatus</taxon>
    </lineage>
</organism>
<comment type="subcellular location">
    <subcellularLocation>
        <location evidence="1">Cell envelope</location>
    </subcellularLocation>
</comment>
<dbReference type="InterPro" id="IPR012480">
    <property type="entry name" value="Hepar_II_III_C"/>
</dbReference>
<dbReference type="EMBL" id="JAFBCF010000001">
    <property type="protein sequence ID" value="MBM7798837.1"/>
    <property type="molecule type" value="Genomic_DNA"/>
</dbReference>
<accession>A0ABS2RJU4</accession>
<dbReference type="SUPFAM" id="SSF48230">
    <property type="entry name" value="Chondroitin AC/alginate lyase"/>
    <property type="match status" value="1"/>
</dbReference>
<evidence type="ECO:0000313" key="4">
    <source>
        <dbReference type="Proteomes" id="UP000704762"/>
    </source>
</evidence>
<feature type="domain" description="Heparinase II/III-like C-terminal" evidence="2">
    <location>
        <begin position="435"/>
        <end position="581"/>
    </location>
</feature>
<comment type="caution">
    <text evidence="3">The sequence shown here is derived from an EMBL/GenBank/DDBJ whole genome shotgun (WGS) entry which is preliminary data.</text>
</comment>
<reference evidence="3 4" key="1">
    <citation type="submission" date="2021-01" db="EMBL/GenBank/DDBJ databases">
        <title>Sequencing the genomes of 1000 actinobacteria strains.</title>
        <authorList>
            <person name="Klenk H.-P."/>
        </authorList>
    </citation>
    <scope>NUCLEOTIDE SEQUENCE [LARGE SCALE GENOMIC DNA]</scope>
    <source>
        <strain evidence="3 4">DSM 18662</strain>
    </source>
</reference>
<dbReference type="Gene3D" id="1.50.10.100">
    <property type="entry name" value="Chondroitin AC/alginate lyase"/>
    <property type="match status" value="1"/>
</dbReference>
<dbReference type="InterPro" id="IPR008929">
    <property type="entry name" value="Chondroitin_lyas"/>
</dbReference>
<gene>
    <name evidence="3" type="ORF">JOE57_001758</name>
</gene>
<evidence type="ECO:0000256" key="1">
    <source>
        <dbReference type="ARBA" id="ARBA00004196"/>
    </source>
</evidence>
<dbReference type="RefSeq" id="WP_204917336.1">
    <property type="nucleotide sequence ID" value="NZ_BAAAQP010000002.1"/>
</dbReference>
<evidence type="ECO:0000259" key="2">
    <source>
        <dbReference type="Pfam" id="PF07940"/>
    </source>
</evidence>
<dbReference type="Gene3D" id="2.70.98.70">
    <property type="match status" value="1"/>
</dbReference>